<organism evidence="3 4">
    <name type="scientific">Alkalibacterium putridalgicola</name>
    <dbReference type="NCBI Taxonomy" id="426703"/>
    <lineage>
        <taxon>Bacteria</taxon>
        <taxon>Bacillati</taxon>
        <taxon>Bacillota</taxon>
        <taxon>Bacilli</taxon>
        <taxon>Lactobacillales</taxon>
        <taxon>Carnobacteriaceae</taxon>
        <taxon>Alkalibacterium</taxon>
    </lineage>
</organism>
<feature type="transmembrane region" description="Helical" evidence="1">
    <location>
        <begin position="20"/>
        <end position="45"/>
    </location>
</feature>
<feature type="transmembrane region" description="Helical" evidence="1">
    <location>
        <begin position="103"/>
        <end position="122"/>
    </location>
</feature>
<dbReference type="RefSeq" id="WP_091486766.1">
    <property type="nucleotide sequence ID" value="NZ_BJUX01000007.1"/>
</dbReference>
<keyword evidence="5" id="KW-1185">Reference proteome</keyword>
<protein>
    <submittedName>
        <fullName evidence="3">Uncharacterized membrane protein YesL</fullName>
    </submittedName>
</protein>
<dbReference type="EMBL" id="FOBL01000004">
    <property type="protein sequence ID" value="SEL56769.1"/>
    <property type="molecule type" value="Genomic_DNA"/>
</dbReference>
<keyword evidence="1" id="KW-0472">Membrane</keyword>
<name>A0A1H7R9D7_9LACT</name>
<keyword evidence="1" id="KW-0812">Transmembrane</keyword>
<dbReference type="AlphaFoldDB" id="A0A1H7R9D7"/>
<dbReference type="Proteomes" id="UP000198548">
    <property type="component" value="Unassembled WGS sequence"/>
</dbReference>
<dbReference type="InterPro" id="IPR006938">
    <property type="entry name" value="DUF624"/>
</dbReference>
<reference evidence="3 4" key="1">
    <citation type="submission" date="2016-10" db="EMBL/GenBank/DDBJ databases">
        <authorList>
            <person name="de Groot N.N."/>
        </authorList>
    </citation>
    <scope>NUCLEOTIDE SEQUENCE [LARGE SCALE GENOMIC DNA]</scope>
    <source>
        <strain evidence="3 4">DSM 19182</strain>
    </source>
</reference>
<sequence>MTDNNIDIGERRLYKIAQNISWFLFITLWFNLSFVPLFFLFLFVEPTLLNIVWYLIGLIPLGPAIGALLGATIRVIEEDDFSEPGRDFRRYYKQNFIDTMKIWLPYLFLLYLFSVNINYYIALTGGTLALLGYLFVVLSLILTLYLIPLFLIQTKFEFRYKDLLKLGWYYFFMKMKLTFGNFLFLFIIAFFVLVISEWLLLALPALLSYIWVLYNYSIIKDVKAHFVKQEE</sequence>
<evidence type="ECO:0000256" key="1">
    <source>
        <dbReference type="SAM" id="Phobius"/>
    </source>
</evidence>
<dbReference type="Pfam" id="PF04854">
    <property type="entry name" value="DUF624"/>
    <property type="match status" value="1"/>
</dbReference>
<feature type="transmembrane region" description="Helical" evidence="1">
    <location>
        <begin position="128"/>
        <end position="147"/>
    </location>
</feature>
<evidence type="ECO:0000313" key="2">
    <source>
        <dbReference type="EMBL" id="GEK88849.1"/>
    </source>
</evidence>
<accession>A0A1H7R9D7</accession>
<feature type="transmembrane region" description="Helical" evidence="1">
    <location>
        <begin position="51"/>
        <end position="76"/>
    </location>
</feature>
<proteinExistence type="predicted"/>
<dbReference type="EMBL" id="BJUX01000007">
    <property type="protein sequence ID" value="GEK88849.1"/>
    <property type="molecule type" value="Genomic_DNA"/>
</dbReference>
<dbReference type="Proteomes" id="UP000321425">
    <property type="component" value="Unassembled WGS sequence"/>
</dbReference>
<reference evidence="2 5" key="2">
    <citation type="submission" date="2019-07" db="EMBL/GenBank/DDBJ databases">
        <title>Whole genome shotgun sequence of Alkalibacterium putridalgicola NBRC 103243.</title>
        <authorList>
            <person name="Hosoyama A."/>
            <person name="Uohara A."/>
            <person name="Ohji S."/>
            <person name="Ichikawa N."/>
        </authorList>
    </citation>
    <scope>NUCLEOTIDE SEQUENCE [LARGE SCALE GENOMIC DNA]</scope>
    <source>
        <strain evidence="2 5">NBRC 103243</strain>
    </source>
</reference>
<evidence type="ECO:0000313" key="5">
    <source>
        <dbReference type="Proteomes" id="UP000321425"/>
    </source>
</evidence>
<gene>
    <name evidence="2" type="ORF">APU01nite_08880</name>
    <name evidence="3" type="ORF">SAMN04488100_10412</name>
</gene>
<feature type="transmembrane region" description="Helical" evidence="1">
    <location>
        <begin position="198"/>
        <end position="219"/>
    </location>
</feature>
<evidence type="ECO:0000313" key="4">
    <source>
        <dbReference type="Proteomes" id="UP000198548"/>
    </source>
</evidence>
<evidence type="ECO:0000313" key="3">
    <source>
        <dbReference type="EMBL" id="SEL56769.1"/>
    </source>
</evidence>
<dbReference type="STRING" id="426703.SAMN04488100_10412"/>
<feature type="transmembrane region" description="Helical" evidence="1">
    <location>
        <begin position="168"/>
        <end position="192"/>
    </location>
</feature>
<dbReference type="OrthoDB" id="2165360at2"/>
<keyword evidence="1" id="KW-1133">Transmembrane helix</keyword>